<dbReference type="VEuPathDB" id="FungiDB:RO3G_03298"/>
<dbReference type="RefSeq" id="XP_067513990.1">
    <property type="nucleotide sequence ID" value="XM_067657889.1"/>
</dbReference>
<dbReference type="Proteomes" id="UP000009138">
    <property type="component" value="Unassembled WGS sequence"/>
</dbReference>
<protein>
    <submittedName>
        <fullName evidence="1">Uncharacterized protein</fullName>
    </submittedName>
</protein>
<dbReference type="EMBL" id="CH476733">
    <property type="protein sequence ID" value="EIE78594.1"/>
    <property type="molecule type" value="Genomic_DNA"/>
</dbReference>
<keyword evidence="2" id="KW-1185">Reference proteome</keyword>
<accession>I1BQW4</accession>
<name>I1BQW4_RHIO9</name>
<dbReference type="InParanoid" id="I1BQW4"/>
<reference evidence="1 2" key="1">
    <citation type="journal article" date="2009" name="PLoS Genet.">
        <title>Genomic analysis of the basal lineage fungus Rhizopus oryzae reveals a whole-genome duplication.</title>
        <authorList>
            <person name="Ma L.-J."/>
            <person name="Ibrahim A.S."/>
            <person name="Skory C."/>
            <person name="Grabherr M.G."/>
            <person name="Burger G."/>
            <person name="Butler M."/>
            <person name="Elias M."/>
            <person name="Idnurm A."/>
            <person name="Lang B.F."/>
            <person name="Sone T."/>
            <person name="Abe A."/>
            <person name="Calvo S.E."/>
            <person name="Corrochano L.M."/>
            <person name="Engels R."/>
            <person name="Fu J."/>
            <person name="Hansberg W."/>
            <person name="Kim J.-M."/>
            <person name="Kodira C.D."/>
            <person name="Koehrsen M.J."/>
            <person name="Liu B."/>
            <person name="Miranda-Saavedra D."/>
            <person name="O'Leary S."/>
            <person name="Ortiz-Castellanos L."/>
            <person name="Poulter R."/>
            <person name="Rodriguez-Romero J."/>
            <person name="Ruiz-Herrera J."/>
            <person name="Shen Y.-Q."/>
            <person name="Zeng Q."/>
            <person name="Galagan J."/>
            <person name="Birren B.W."/>
            <person name="Cuomo C.A."/>
            <person name="Wickes B.L."/>
        </authorList>
    </citation>
    <scope>NUCLEOTIDE SEQUENCE [LARGE SCALE GENOMIC DNA]</scope>
    <source>
        <strain evidence="2">RA 99-880 / ATCC MYA-4621 / FGSC 9543 / NRRL 43880</strain>
    </source>
</reference>
<organism evidence="1 2">
    <name type="scientific">Rhizopus delemar (strain RA 99-880 / ATCC MYA-4621 / FGSC 9543 / NRRL 43880)</name>
    <name type="common">Mucormycosis agent</name>
    <name type="synonym">Rhizopus arrhizus var. delemar</name>
    <dbReference type="NCBI Taxonomy" id="246409"/>
    <lineage>
        <taxon>Eukaryota</taxon>
        <taxon>Fungi</taxon>
        <taxon>Fungi incertae sedis</taxon>
        <taxon>Mucoromycota</taxon>
        <taxon>Mucoromycotina</taxon>
        <taxon>Mucoromycetes</taxon>
        <taxon>Mucorales</taxon>
        <taxon>Mucorineae</taxon>
        <taxon>Rhizopodaceae</taxon>
        <taxon>Rhizopus</taxon>
    </lineage>
</organism>
<evidence type="ECO:0000313" key="1">
    <source>
        <dbReference type="EMBL" id="EIE78594.1"/>
    </source>
</evidence>
<gene>
    <name evidence="1" type="ORF">RO3G_03298</name>
</gene>
<sequence length="88" mass="9727">MTPGYGEHFAGLGTTTYFVARNIIHLITGMEEKLISDIIRLHDISFTEDVLWDTVLNAIPKKFKGTTNLLGHQAGVLPGTRSFLLEAL</sequence>
<evidence type="ECO:0000313" key="2">
    <source>
        <dbReference type="Proteomes" id="UP000009138"/>
    </source>
</evidence>
<dbReference type="AlphaFoldDB" id="I1BQW4"/>
<proteinExistence type="predicted"/>
<dbReference type="GeneID" id="93610270"/>